<dbReference type="SUPFAM" id="SSF81321">
    <property type="entry name" value="Family A G protein-coupled receptor-like"/>
    <property type="match status" value="1"/>
</dbReference>
<name>A0A267H1H3_9PLAT</name>
<protein>
    <recommendedName>
        <fullName evidence="7">G-protein coupled receptors family 1 profile domain-containing protein</fullName>
    </recommendedName>
</protein>
<dbReference type="AlphaFoldDB" id="A0A267H1H3"/>
<keyword evidence="2 6" id="KW-0812">Transmembrane</keyword>
<reference evidence="8 9" key="1">
    <citation type="submission" date="2017-06" db="EMBL/GenBank/DDBJ databases">
        <title>A platform for efficient transgenesis in Macrostomum lignano, a flatworm model organism for stem cell research.</title>
        <authorList>
            <person name="Berezikov E."/>
        </authorList>
    </citation>
    <scope>NUCLEOTIDE SEQUENCE [LARGE SCALE GENOMIC DNA]</scope>
    <source>
        <strain evidence="8">DV1</strain>
        <tissue evidence="8">Whole organism</tissue>
    </source>
</reference>
<evidence type="ECO:0000256" key="3">
    <source>
        <dbReference type="ARBA" id="ARBA00022989"/>
    </source>
</evidence>
<dbReference type="EMBL" id="NIVC01000084">
    <property type="protein sequence ID" value="PAA91534.1"/>
    <property type="molecule type" value="Genomic_DNA"/>
</dbReference>
<feature type="transmembrane region" description="Helical" evidence="6">
    <location>
        <begin position="72"/>
        <end position="97"/>
    </location>
</feature>
<sequence length="390" mass="43892">MDTYSGENDTDCMQSLEDRYNSTLGVCSAFLPGVVTFARIIIPMWIALGVPGSLLSLLVWSSKPMRSSSSVYLCALAILDLMFLLCQQLPFHLYLYYDIKVMYNPFMCRAFPVYNMWLQYLSPLLTLGFTVERYIGICHPFSRKEFCTVRRAIIVVSCMTVACLVLGLVQLHFYRYNPVEATCSEDLRIFDPSTFEHRFYSGWSKLTEVLFFALAPVAILVFNILVLVEARRVIRKRPAGTGQRKSAATTATLLTVSFYQIGAVLPVTILLFVGLAILTEAPQLPCGIPDSDALHQITDGQWPVARSYLTYLTVSRIVDCLAVSHYAMKFVIYLATGQGFRRQLGQSLPRFLHCGSADDYDGIRQHRSQQRRRKRAANSCLASDGTAMLP</sequence>
<evidence type="ECO:0000313" key="8">
    <source>
        <dbReference type="EMBL" id="PAA91534.1"/>
    </source>
</evidence>
<dbReference type="Gene3D" id="1.20.1070.10">
    <property type="entry name" value="Rhodopsin 7-helix transmembrane proteins"/>
    <property type="match status" value="1"/>
</dbReference>
<feature type="transmembrane region" description="Helical" evidence="6">
    <location>
        <begin position="40"/>
        <end position="60"/>
    </location>
</feature>
<dbReference type="PANTHER" id="PTHR46641">
    <property type="entry name" value="FMRFAMIDE RECEPTOR-RELATED"/>
    <property type="match status" value="1"/>
</dbReference>
<accession>A0A267H1H3</accession>
<feature type="transmembrane region" description="Helical" evidence="6">
    <location>
        <begin position="148"/>
        <end position="169"/>
    </location>
</feature>
<dbReference type="OrthoDB" id="9990906at2759"/>
<dbReference type="Proteomes" id="UP000215902">
    <property type="component" value="Unassembled WGS sequence"/>
</dbReference>
<dbReference type="GO" id="GO:0004930">
    <property type="term" value="F:G protein-coupled receptor activity"/>
    <property type="evidence" value="ECO:0007669"/>
    <property type="project" value="InterPro"/>
</dbReference>
<dbReference type="GO" id="GO:0016020">
    <property type="term" value="C:membrane"/>
    <property type="evidence" value="ECO:0007669"/>
    <property type="project" value="UniProtKB-SubCell"/>
</dbReference>
<dbReference type="PANTHER" id="PTHR46641:SF25">
    <property type="entry name" value="CNMAMIDE RECEPTOR-RELATED"/>
    <property type="match status" value="1"/>
</dbReference>
<comment type="caution">
    <text evidence="8">The sequence shown here is derived from an EMBL/GenBank/DDBJ whole genome shotgun (WGS) entry which is preliminary data.</text>
</comment>
<dbReference type="PROSITE" id="PS50262">
    <property type="entry name" value="G_PROTEIN_RECEP_F1_2"/>
    <property type="match status" value="1"/>
</dbReference>
<dbReference type="InterPro" id="IPR017452">
    <property type="entry name" value="GPCR_Rhodpsn_7TM"/>
</dbReference>
<keyword evidence="4 6" id="KW-0472">Membrane</keyword>
<dbReference type="Pfam" id="PF00001">
    <property type="entry name" value="7tm_1"/>
    <property type="match status" value="1"/>
</dbReference>
<evidence type="ECO:0000313" key="9">
    <source>
        <dbReference type="Proteomes" id="UP000215902"/>
    </source>
</evidence>
<feature type="transmembrane region" description="Helical" evidence="6">
    <location>
        <begin position="251"/>
        <end position="278"/>
    </location>
</feature>
<feature type="transmembrane region" description="Helical" evidence="6">
    <location>
        <begin position="117"/>
        <end position="136"/>
    </location>
</feature>
<evidence type="ECO:0000256" key="6">
    <source>
        <dbReference type="SAM" id="Phobius"/>
    </source>
</evidence>
<organism evidence="8 9">
    <name type="scientific">Macrostomum lignano</name>
    <dbReference type="NCBI Taxonomy" id="282301"/>
    <lineage>
        <taxon>Eukaryota</taxon>
        <taxon>Metazoa</taxon>
        <taxon>Spiralia</taxon>
        <taxon>Lophotrochozoa</taxon>
        <taxon>Platyhelminthes</taxon>
        <taxon>Rhabditophora</taxon>
        <taxon>Macrostomorpha</taxon>
        <taxon>Macrostomida</taxon>
        <taxon>Macrostomidae</taxon>
        <taxon>Macrostomum</taxon>
    </lineage>
</organism>
<evidence type="ECO:0000256" key="2">
    <source>
        <dbReference type="ARBA" id="ARBA00022692"/>
    </source>
</evidence>
<evidence type="ECO:0000256" key="1">
    <source>
        <dbReference type="ARBA" id="ARBA00004370"/>
    </source>
</evidence>
<comment type="subcellular location">
    <subcellularLocation>
        <location evidence="1">Membrane</location>
    </subcellularLocation>
</comment>
<dbReference type="STRING" id="282301.A0A267H1H3"/>
<evidence type="ECO:0000259" key="7">
    <source>
        <dbReference type="PROSITE" id="PS50262"/>
    </source>
</evidence>
<dbReference type="InterPro" id="IPR052954">
    <property type="entry name" value="GPCR-Ligand_Int"/>
</dbReference>
<evidence type="ECO:0000256" key="5">
    <source>
        <dbReference type="SAM" id="MobiDB-lite"/>
    </source>
</evidence>
<proteinExistence type="predicted"/>
<gene>
    <name evidence="8" type="ORF">BOX15_Mlig030285g1</name>
</gene>
<feature type="domain" description="G-protein coupled receptors family 1 profile" evidence="7">
    <location>
        <begin position="52"/>
        <end position="333"/>
    </location>
</feature>
<keyword evidence="3 6" id="KW-1133">Transmembrane helix</keyword>
<evidence type="ECO:0000256" key="4">
    <source>
        <dbReference type="ARBA" id="ARBA00023136"/>
    </source>
</evidence>
<feature type="transmembrane region" description="Helical" evidence="6">
    <location>
        <begin position="209"/>
        <end position="230"/>
    </location>
</feature>
<feature type="region of interest" description="Disordered" evidence="5">
    <location>
        <begin position="364"/>
        <end position="390"/>
    </location>
</feature>
<dbReference type="InterPro" id="IPR000276">
    <property type="entry name" value="GPCR_Rhodpsn"/>
</dbReference>
<keyword evidence="9" id="KW-1185">Reference proteome</keyword>
<feature type="compositionally biased region" description="Basic residues" evidence="5">
    <location>
        <begin position="365"/>
        <end position="376"/>
    </location>
</feature>